<evidence type="ECO:0000256" key="4">
    <source>
        <dbReference type="ARBA" id="ARBA00022729"/>
    </source>
</evidence>
<comment type="similarity">
    <text evidence="2">Belongs to the bacterial solute-binding protein 5 family.</text>
</comment>
<evidence type="ECO:0000259" key="6">
    <source>
        <dbReference type="Pfam" id="PF00496"/>
    </source>
</evidence>
<keyword evidence="8" id="KW-1185">Reference proteome</keyword>
<keyword evidence="4 5" id="KW-0732">Signal</keyword>
<dbReference type="InterPro" id="IPR000914">
    <property type="entry name" value="SBP_5_dom"/>
</dbReference>
<feature type="chain" id="PRO_5047459838" evidence="5">
    <location>
        <begin position="24"/>
        <end position="517"/>
    </location>
</feature>
<evidence type="ECO:0000256" key="2">
    <source>
        <dbReference type="ARBA" id="ARBA00005695"/>
    </source>
</evidence>
<dbReference type="Proteomes" id="UP001595420">
    <property type="component" value="Unassembled WGS sequence"/>
</dbReference>
<dbReference type="RefSeq" id="WP_216836028.1">
    <property type="nucleotide sequence ID" value="NZ_JAFNJS010000002.1"/>
</dbReference>
<keyword evidence="3" id="KW-0813">Transport</keyword>
<dbReference type="EMBL" id="JBHRSB010000002">
    <property type="protein sequence ID" value="MFC2999956.1"/>
    <property type="molecule type" value="Genomic_DNA"/>
</dbReference>
<organism evidence="7 8">
    <name type="scientific">Falsiroseomonas tokyonensis</name>
    <dbReference type="NCBI Taxonomy" id="430521"/>
    <lineage>
        <taxon>Bacteria</taxon>
        <taxon>Pseudomonadati</taxon>
        <taxon>Pseudomonadota</taxon>
        <taxon>Alphaproteobacteria</taxon>
        <taxon>Acetobacterales</taxon>
        <taxon>Roseomonadaceae</taxon>
        <taxon>Falsiroseomonas</taxon>
    </lineage>
</organism>
<evidence type="ECO:0000313" key="7">
    <source>
        <dbReference type="EMBL" id="MFC2999956.1"/>
    </source>
</evidence>
<evidence type="ECO:0000256" key="3">
    <source>
        <dbReference type="ARBA" id="ARBA00022448"/>
    </source>
</evidence>
<dbReference type="PIRSF" id="PIRSF002741">
    <property type="entry name" value="MppA"/>
    <property type="match status" value="1"/>
</dbReference>
<evidence type="ECO:0000256" key="5">
    <source>
        <dbReference type="SAM" id="SignalP"/>
    </source>
</evidence>
<dbReference type="CDD" id="cd08498">
    <property type="entry name" value="PBP2_NikA_DppA_OppA_like_2"/>
    <property type="match status" value="1"/>
</dbReference>
<dbReference type="PANTHER" id="PTHR30290">
    <property type="entry name" value="PERIPLASMIC BINDING COMPONENT OF ABC TRANSPORTER"/>
    <property type="match status" value="1"/>
</dbReference>
<comment type="subcellular location">
    <subcellularLocation>
        <location evidence="1">Periplasm</location>
    </subcellularLocation>
</comment>
<comment type="caution">
    <text evidence="7">The sequence shown here is derived from an EMBL/GenBank/DDBJ whole genome shotgun (WGS) entry which is preliminary data.</text>
</comment>
<proteinExistence type="inferred from homology"/>
<dbReference type="InterPro" id="IPR030678">
    <property type="entry name" value="Peptide/Ni-bd"/>
</dbReference>
<name>A0ABV7BTB3_9PROT</name>
<feature type="signal peptide" evidence="5">
    <location>
        <begin position="1"/>
        <end position="23"/>
    </location>
</feature>
<dbReference type="PANTHER" id="PTHR30290:SF9">
    <property type="entry name" value="OLIGOPEPTIDE-BINDING PROTEIN APPA"/>
    <property type="match status" value="1"/>
</dbReference>
<feature type="domain" description="Solute-binding protein family 5" evidence="6">
    <location>
        <begin position="67"/>
        <end position="432"/>
    </location>
</feature>
<reference evidence="8" key="1">
    <citation type="journal article" date="2019" name="Int. J. Syst. Evol. Microbiol.">
        <title>The Global Catalogue of Microorganisms (GCM) 10K type strain sequencing project: providing services to taxonomists for standard genome sequencing and annotation.</title>
        <authorList>
            <consortium name="The Broad Institute Genomics Platform"/>
            <consortium name="The Broad Institute Genome Sequencing Center for Infectious Disease"/>
            <person name="Wu L."/>
            <person name="Ma J."/>
        </authorList>
    </citation>
    <scope>NUCLEOTIDE SEQUENCE [LARGE SCALE GENOMIC DNA]</scope>
    <source>
        <strain evidence="8">CGMCC 1.16855</strain>
    </source>
</reference>
<evidence type="ECO:0000256" key="1">
    <source>
        <dbReference type="ARBA" id="ARBA00004418"/>
    </source>
</evidence>
<dbReference type="Pfam" id="PF00496">
    <property type="entry name" value="SBP_bac_5"/>
    <property type="match status" value="1"/>
</dbReference>
<evidence type="ECO:0000313" key="8">
    <source>
        <dbReference type="Proteomes" id="UP001595420"/>
    </source>
</evidence>
<protein>
    <submittedName>
        <fullName evidence="7">ABC transporter substrate-binding protein</fullName>
    </submittedName>
</protein>
<gene>
    <name evidence="7" type="ORF">ACFOD3_08625</name>
</gene>
<sequence>MPRPPRTAWLAALMLALAAPAAAQEIRLGVELFPNSLDPHWHNFGGNKAFAPHLYEPLVALDARQRPTAALATAWTATDPTTWRLTLRDGVRFHDGAPLTAADVAHTLQRAAAVPGSPSSFAVYLRQITAVETPDARTVVLRTATPFPLMPVYLSQVPIIRATAATTADFDAGRAAIGTGPFRLTGWSRGESITLARNDAYWGEATPWARASLRNLAQPSTRVAALLAGDVDAIDAAPPQDLPRLSADARLRVASLVAPAVAGFHLDVTERAPPGIRGNDGQPLAHNPLADPRVRQALSLAIQRQAIVDRVMGGQARVAGQFMPPGAYGHAPGLAPAPFDPARARALLAEGGFPDGFRLTIHCQNNRFVNDAQICQAVAQMLTRIGVRTEVEAMPHATHVARGRNREFSFWTGLWNVETGEPSAPLVTLLGTVDEARGRGQFNRGRYSNPAFDALLDRALGELDDGARETVLIQATEIAFRDNALIPLHHQMHLWAHRTERQFTPRMDGYTRAMDFR</sequence>
<dbReference type="InterPro" id="IPR039424">
    <property type="entry name" value="SBP_5"/>
</dbReference>
<accession>A0ABV7BTB3</accession>